<proteinExistence type="predicted"/>
<accession>A0A818SFB4</accession>
<keyword evidence="3" id="KW-0206">Cytoskeleton</keyword>
<dbReference type="PANTHER" id="PTHR24107:SF2">
    <property type="entry name" value="NLR FAMILY CARD DOMAIN CONTAINING 3"/>
    <property type="match status" value="1"/>
</dbReference>
<dbReference type="GO" id="GO:0005856">
    <property type="term" value="C:cytoskeleton"/>
    <property type="evidence" value="ECO:0007669"/>
    <property type="project" value="UniProtKB-SubCell"/>
</dbReference>
<organism evidence="4 5">
    <name type="scientific">Rotaria socialis</name>
    <dbReference type="NCBI Taxonomy" id="392032"/>
    <lineage>
        <taxon>Eukaryota</taxon>
        <taxon>Metazoa</taxon>
        <taxon>Spiralia</taxon>
        <taxon>Gnathifera</taxon>
        <taxon>Rotifera</taxon>
        <taxon>Eurotatoria</taxon>
        <taxon>Bdelloidea</taxon>
        <taxon>Philodinida</taxon>
        <taxon>Philodinidae</taxon>
        <taxon>Rotaria</taxon>
    </lineage>
</organism>
<dbReference type="SMART" id="SM00368">
    <property type="entry name" value="LRR_RI"/>
    <property type="match status" value="2"/>
</dbReference>
<evidence type="ECO:0000256" key="3">
    <source>
        <dbReference type="ARBA" id="ARBA00023212"/>
    </source>
</evidence>
<dbReference type="Gene3D" id="3.80.10.10">
    <property type="entry name" value="Ribonuclease Inhibitor"/>
    <property type="match status" value="1"/>
</dbReference>
<keyword evidence="2" id="KW-0963">Cytoplasm</keyword>
<dbReference type="Pfam" id="PF13516">
    <property type="entry name" value="LRR_6"/>
    <property type="match status" value="2"/>
</dbReference>
<dbReference type="InterPro" id="IPR001611">
    <property type="entry name" value="Leu-rich_rpt"/>
</dbReference>
<comment type="caution">
    <text evidence="4">The sequence shown here is derived from an EMBL/GenBank/DDBJ whole genome shotgun (WGS) entry which is preliminary data.</text>
</comment>
<protein>
    <submittedName>
        <fullName evidence="4">Uncharacterized protein</fullName>
    </submittedName>
</protein>
<dbReference type="EMBL" id="CAJNYV010004365">
    <property type="protein sequence ID" value="CAF3668986.1"/>
    <property type="molecule type" value="Genomic_DNA"/>
</dbReference>
<dbReference type="PANTHER" id="PTHR24107">
    <property type="entry name" value="YNEIN REGULATORY COMPLEX SUBUNIT 5"/>
    <property type="match status" value="1"/>
</dbReference>
<evidence type="ECO:0000313" key="4">
    <source>
        <dbReference type="EMBL" id="CAF3668986.1"/>
    </source>
</evidence>
<comment type="subcellular location">
    <subcellularLocation>
        <location evidence="1">Cytoplasm</location>
        <location evidence="1">Cytoskeleton</location>
    </subcellularLocation>
</comment>
<sequence>TLTTLHLWSNQIGALGAQHLADALQHNTTLTTLNLENNQIGDKGAQDLNDGL</sequence>
<gene>
    <name evidence="4" type="ORF">KIK155_LOCUS24535</name>
</gene>
<name>A0A818SFB4_9BILA</name>
<dbReference type="InterPro" id="IPR052410">
    <property type="entry name" value="DRC5"/>
</dbReference>
<dbReference type="SUPFAM" id="SSF52047">
    <property type="entry name" value="RNI-like"/>
    <property type="match status" value="1"/>
</dbReference>
<evidence type="ECO:0000256" key="1">
    <source>
        <dbReference type="ARBA" id="ARBA00004245"/>
    </source>
</evidence>
<evidence type="ECO:0000313" key="5">
    <source>
        <dbReference type="Proteomes" id="UP000663865"/>
    </source>
</evidence>
<feature type="non-terminal residue" evidence="4">
    <location>
        <position position="1"/>
    </location>
</feature>
<reference evidence="4" key="1">
    <citation type="submission" date="2021-02" db="EMBL/GenBank/DDBJ databases">
        <authorList>
            <person name="Nowell W R."/>
        </authorList>
    </citation>
    <scope>NUCLEOTIDE SEQUENCE</scope>
</reference>
<evidence type="ECO:0000256" key="2">
    <source>
        <dbReference type="ARBA" id="ARBA00022490"/>
    </source>
</evidence>
<dbReference type="InterPro" id="IPR032675">
    <property type="entry name" value="LRR_dom_sf"/>
</dbReference>
<dbReference type="Proteomes" id="UP000663865">
    <property type="component" value="Unassembled WGS sequence"/>
</dbReference>
<dbReference type="AlphaFoldDB" id="A0A818SFB4"/>